<dbReference type="EMBL" id="HACA01033486">
    <property type="protein sequence ID" value="CDW50847.1"/>
    <property type="molecule type" value="Transcribed_RNA"/>
</dbReference>
<feature type="chain" id="PRO_5005489513" evidence="1">
    <location>
        <begin position="21"/>
        <end position="53"/>
    </location>
</feature>
<name>A0A0K2VKY5_LEPSM</name>
<proteinExistence type="predicted"/>
<evidence type="ECO:0000256" key="1">
    <source>
        <dbReference type="SAM" id="SignalP"/>
    </source>
</evidence>
<feature type="signal peptide" evidence="1">
    <location>
        <begin position="1"/>
        <end position="20"/>
    </location>
</feature>
<protein>
    <submittedName>
        <fullName evidence="2">Uncharacterized protein</fullName>
    </submittedName>
</protein>
<dbReference type="AlphaFoldDB" id="A0A0K2VKY5"/>
<reference evidence="2" key="1">
    <citation type="submission" date="2014-05" db="EMBL/GenBank/DDBJ databases">
        <authorList>
            <person name="Chronopoulou M."/>
        </authorList>
    </citation>
    <scope>NUCLEOTIDE SEQUENCE</scope>
    <source>
        <tissue evidence="2">Whole organism</tissue>
    </source>
</reference>
<sequence>MKGTVLFIVSLAWIATSVLGVPVIQNEVIFDRKYTLNSLVIKIEFIFYLPRFW</sequence>
<keyword evidence="1" id="KW-0732">Signal</keyword>
<organism evidence="2">
    <name type="scientific">Lepeophtheirus salmonis</name>
    <name type="common">Salmon louse</name>
    <name type="synonym">Caligus salmonis</name>
    <dbReference type="NCBI Taxonomy" id="72036"/>
    <lineage>
        <taxon>Eukaryota</taxon>
        <taxon>Metazoa</taxon>
        <taxon>Ecdysozoa</taxon>
        <taxon>Arthropoda</taxon>
        <taxon>Crustacea</taxon>
        <taxon>Multicrustacea</taxon>
        <taxon>Hexanauplia</taxon>
        <taxon>Copepoda</taxon>
        <taxon>Siphonostomatoida</taxon>
        <taxon>Caligidae</taxon>
        <taxon>Lepeophtheirus</taxon>
    </lineage>
</organism>
<evidence type="ECO:0000313" key="2">
    <source>
        <dbReference type="EMBL" id="CDW50847.1"/>
    </source>
</evidence>
<accession>A0A0K2VKY5</accession>